<reference evidence="1 2" key="3">
    <citation type="journal article" date="2022" name="Microbiol. Spectr.">
        <title>Folding features and dynamics of 3D genome architecture in plant fungal pathogens.</title>
        <authorList>
            <person name="Xia C."/>
        </authorList>
    </citation>
    <scope>NUCLEOTIDE SEQUENCE [LARGE SCALE GENOMIC DNA]</scope>
    <source>
        <strain evidence="1 2">93-210</strain>
    </source>
</reference>
<proteinExistence type="predicted"/>
<evidence type="ECO:0000313" key="1">
    <source>
        <dbReference type="EMBL" id="KAI7949672.1"/>
    </source>
</evidence>
<comment type="caution">
    <text evidence="1">The sequence shown here is derived from an EMBL/GenBank/DDBJ whole genome shotgun (WGS) entry which is preliminary data.</text>
</comment>
<dbReference type="Proteomes" id="UP001060170">
    <property type="component" value="Chromosome 8"/>
</dbReference>
<gene>
    <name evidence="1" type="ORF">MJO28_008493</name>
</gene>
<protein>
    <submittedName>
        <fullName evidence="1">Uncharacterized protein</fullName>
    </submittedName>
</protein>
<keyword evidence="2" id="KW-1185">Reference proteome</keyword>
<accession>A0ACC0EB65</accession>
<reference evidence="2" key="1">
    <citation type="journal article" date="2018" name="BMC Genomics">
        <title>Genomic insights into host adaptation between the wheat stripe rust pathogen (Puccinia striiformis f. sp. tritici) and the barley stripe rust pathogen (Puccinia striiformis f. sp. hordei).</title>
        <authorList>
            <person name="Xia C."/>
            <person name="Wang M."/>
            <person name="Yin C."/>
            <person name="Cornejo O.E."/>
            <person name="Hulbert S.H."/>
            <person name="Chen X."/>
        </authorList>
    </citation>
    <scope>NUCLEOTIDE SEQUENCE [LARGE SCALE GENOMIC DNA]</scope>
    <source>
        <strain evidence="2">93-210</strain>
    </source>
</reference>
<evidence type="ECO:0000313" key="2">
    <source>
        <dbReference type="Proteomes" id="UP001060170"/>
    </source>
</evidence>
<sequence length="430" mass="49412">MCKSPIVSSSTAEENHQQSQQPLEIVKLTRPEQTKFHSKKPKKMAATTTNDETIEVTEDQRLDKLPPLDEQYAIDDLLTEHFGFAPKVFTGRIFNIINEAIYDTVAEIEDAVIKAYYPTKSENSQETQEDESNRYPNKDDIAKSLNQLETLLCSSIDNQFDLLEIWLHRNVFNFPNLRDQMMPHFKFKHMSLWDHFYPSPGPTSNSVDGTSQSIPVENATPDWEQLKIEEEQRWKRLEKYKSDYNQSKDDYKSLLEVSKVLDRRLSGLKSVSNRLNQICSESKIVYDPETQKPIDLETQSKRILKGYQEIFKLDSKVKDLQLATNYTPTDQKHNKQAENSNEDGDEEQAIEDKATDEELSNNTITQLSQYSQAINLLVKSQTDDFLADSVHNDNPKIEVEKDEGLTEVLLNIPAKGKVVGPSTPLYKDKL</sequence>
<reference evidence="2" key="2">
    <citation type="journal article" date="2018" name="Mol. Plant Microbe Interact.">
        <title>Genome sequence resources for the wheat stripe rust pathogen (Puccinia striiformis f. sp. tritici) and the barley stripe rust pathogen (Puccinia striiformis f. sp. hordei).</title>
        <authorList>
            <person name="Xia C."/>
            <person name="Wang M."/>
            <person name="Yin C."/>
            <person name="Cornejo O.E."/>
            <person name="Hulbert S.H."/>
            <person name="Chen X."/>
        </authorList>
    </citation>
    <scope>NUCLEOTIDE SEQUENCE [LARGE SCALE GENOMIC DNA]</scope>
    <source>
        <strain evidence="2">93-210</strain>
    </source>
</reference>
<dbReference type="EMBL" id="CM045872">
    <property type="protein sequence ID" value="KAI7949672.1"/>
    <property type="molecule type" value="Genomic_DNA"/>
</dbReference>
<name>A0ACC0EB65_9BASI</name>
<organism evidence="1 2">
    <name type="scientific">Puccinia striiformis f. sp. tritici</name>
    <dbReference type="NCBI Taxonomy" id="168172"/>
    <lineage>
        <taxon>Eukaryota</taxon>
        <taxon>Fungi</taxon>
        <taxon>Dikarya</taxon>
        <taxon>Basidiomycota</taxon>
        <taxon>Pucciniomycotina</taxon>
        <taxon>Pucciniomycetes</taxon>
        <taxon>Pucciniales</taxon>
        <taxon>Pucciniaceae</taxon>
        <taxon>Puccinia</taxon>
    </lineage>
</organism>